<dbReference type="InterPro" id="IPR000209">
    <property type="entry name" value="Peptidase_S8/S53_dom"/>
</dbReference>
<gene>
    <name evidence="17" type="ORF">COLO4_23304</name>
</gene>
<feature type="compositionally biased region" description="Polar residues" evidence="11">
    <location>
        <begin position="762"/>
        <end position="772"/>
    </location>
</feature>
<dbReference type="Pfam" id="PF00082">
    <property type="entry name" value="Peptidase_S8"/>
    <property type="match status" value="1"/>
</dbReference>
<feature type="region of interest" description="Disordered" evidence="11">
    <location>
        <begin position="759"/>
        <end position="804"/>
    </location>
</feature>
<keyword evidence="18" id="KW-1185">Reference proteome</keyword>
<evidence type="ECO:0000259" key="16">
    <source>
        <dbReference type="Pfam" id="PF17766"/>
    </source>
</evidence>
<dbReference type="SUPFAM" id="SSF52743">
    <property type="entry name" value="Subtilisin-like"/>
    <property type="match status" value="1"/>
</dbReference>
<evidence type="ECO:0000256" key="8">
    <source>
        <dbReference type="ARBA" id="ARBA00023180"/>
    </source>
</evidence>
<evidence type="ECO:0000256" key="2">
    <source>
        <dbReference type="ARBA" id="ARBA00011073"/>
    </source>
</evidence>
<dbReference type="CDD" id="cd04852">
    <property type="entry name" value="Peptidases_S8_3"/>
    <property type="match status" value="1"/>
</dbReference>
<feature type="active site" description="Charge relay system" evidence="9 10">
    <location>
        <position position="564"/>
    </location>
</feature>
<comment type="similarity">
    <text evidence="2 10">Belongs to the peptidase S8 family.</text>
</comment>
<dbReference type="InterPro" id="IPR023828">
    <property type="entry name" value="Peptidase_S8_Ser-AS"/>
</dbReference>
<dbReference type="GO" id="GO:0005576">
    <property type="term" value="C:extracellular region"/>
    <property type="evidence" value="ECO:0007669"/>
    <property type="project" value="UniProtKB-SubCell"/>
</dbReference>
<feature type="domain" description="Inhibitor I9" evidence="15">
    <location>
        <begin position="30"/>
        <end position="120"/>
    </location>
</feature>
<dbReference type="Gene3D" id="2.60.40.2310">
    <property type="match status" value="1"/>
</dbReference>
<name>A0A1R3IHF6_9ROSI</name>
<dbReference type="PANTHER" id="PTHR10795">
    <property type="entry name" value="PROPROTEIN CONVERTASE SUBTILISIN/KEXIN"/>
    <property type="match status" value="1"/>
</dbReference>
<comment type="subcellular location">
    <subcellularLocation>
        <location evidence="1">Secreted</location>
    </subcellularLocation>
</comment>
<dbReference type="CDD" id="cd02120">
    <property type="entry name" value="PA_subtilisin_like"/>
    <property type="match status" value="1"/>
</dbReference>
<evidence type="ECO:0000256" key="10">
    <source>
        <dbReference type="PROSITE-ProRule" id="PRU01240"/>
    </source>
</evidence>
<organism evidence="17 18">
    <name type="scientific">Corchorus olitorius</name>
    <dbReference type="NCBI Taxonomy" id="93759"/>
    <lineage>
        <taxon>Eukaryota</taxon>
        <taxon>Viridiplantae</taxon>
        <taxon>Streptophyta</taxon>
        <taxon>Embryophyta</taxon>
        <taxon>Tracheophyta</taxon>
        <taxon>Spermatophyta</taxon>
        <taxon>Magnoliopsida</taxon>
        <taxon>eudicotyledons</taxon>
        <taxon>Gunneridae</taxon>
        <taxon>Pentapetalae</taxon>
        <taxon>rosids</taxon>
        <taxon>malvids</taxon>
        <taxon>Malvales</taxon>
        <taxon>Malvaceae</taxon>
        <taxon>Grewioideae</taxon>
        <taxon>Apeibeae</taxon>
        <taxon>Corchorus</taxon>
    </lineage>
</organism>
<evidence type="ECO:0000256" key="1">
    <source>
        <dbReference type="ARBA" id="ARBA00004613"/>
    </source>
</evidence>
<dbReference type="FunFam" id="3.40.50.200:FF:000006">
    <property type="entry name" value="Subtilisin-like protease SBT1.5"/>
    <property type="match status" value="1"/>
</dbReference>
<keyword evidence="7 10" id="KW-0720">Serine protease</keyword>
<dbReference type="AlphaFoldDB" id="A0A1R3IHF6"/>
<dbReference type="InterPro" id="IPR041469">
    <property type="entry name" value="Subtilisin-like_FN3"/>
</dbReference>
<dbReference type="InterPro" id="IPR037045">
    <property type="entry name" value="S8pro/Inhibitor_I9_sf"/>
</dbReference>
<evidence type="ECO:0000256" key="3">
    <source>
        <dbReference type="ARBA" id="ARBA00022525"/>
    </source>
</evidence>
<dbReference type="Gene3D" id="3.40.50.200">
    <property type="entry name" value="Peptidase S8/S53 domain"/>
    <property type="match status" value="1"/>
</dbReference>
<dbReference type="InterPro" id="IPR003137">
    <property type="entry name" value="PA_domain"/>
</dbReference>
<evidence type="ECO:0000256" key="11">
    <source>
        <dbReference type="SAM" id="MobiDB-lite"/>
    </source>
</evidence>
<dbReference type="Gene3D" id="3.30.70.80">
    <property type="entry name" value="Peptidase S8 propeptide/proteinase inhibitor I9"/>
    <property type="match status" value="1"/>
</dbReference>
<keyword evidence="6 10" id="KW-0378">Hydrolase</keyword>
<keyword evidence="5 12" id="KW-0732">Signal</keyword>
<feature type="active site" description="Charge relay system" evidence="9 10">
    <location>
        <position position="156"/>
    </location>
</feature>
<evidence type="ECO:0000259" key="14">
    <source>
        <dbReference type="Pfam" id="PF02225"/>
    </source>
</evidence>
<evidence type="ECO:0000313" key="18">
    <source>
        <dbReference type="Proteomes" id="UP000187203"/>
    </source>
</evidence>
<dbReference type="InterPro" id="IPR015500">
    <property type="entry name" value="Peptidase_S8_subtilisin-rel"/>
</dbReference>
<feature type="domain" description="Subtilisin-like protease fibronectin type-III" evidence="16">
    <location>
        <begin position="680"/>
        <end position="776"/>
    </location>
</feature>
<evidence type="ECO:0000259" key="13">
    <source>
        <dbReference type="Pfam" id="PF00082"/>
    </source>
</evidence>
<dbReference type="Pfam" id="PF02225">
    <property type="entry name" value="PA"/>
    <property type="match status" value="1"/>
</dbReference>
<dbReference type="GO" id="GO:0004252">
    <property type="term" value="F:serine-type endopeptidase activity"/>
    <property type="evidence" value="ECO:0007669"/>
    <property type="project" value="UniProtKB-UniRule"/>
</dbReference>
<dbReference type="InterPro" id="IPR045051">
    <property type="entry name" value="SBT"/>
</dbReference>
<evidence type="ECO:0000256" key="6">
    <source>
        <dbReference type="ARBA" id="ARBA00022801"/>
    </source>
</evidence>
<dbReference type="FunFam" id="3.30.70.80:FF:000003">
    <property type="entry name" value="Subtilisin-like protease SBT1.9"/>
    <property type="match status" value="1"/>
</dbReference>
<feature type="signal peptide" evidence="12">
    <location>
        <begin position="1"/>
        <end position="22"/>
    </location>
</feature>
<comment type="caution">
    <text evidence="17">The sequence shown here is derived from an EMBL/GenBank/DDBJ whole genome shotgun (WGS) entry which is preliminary data.</text>
</comment>
<evidence type="ECO:0008006" key="19">
    <source>
        <dbReference type="Google" id="ProtNLM"/>
    </source>
</evidence>
<feature type="domain" description="PA" evidence="14">
    <location>
        <begin position="404"/>
        <end position="474"/>
    </location>
</feature>
<dbReference type="PROSITE" id="PS00138">
    <property type="entry name" value="SUBTILASE_SER"/>
    <property type="match status" value="1"/>
</dbReference>
<dbReference type="GO" id="GO:0048731">
    <property type="term" value="P:system development"/>
    <property type="evidence" value="ECO:0007669"/>
    <property type="project" value="UniProtKB-ARBA"/>
</dbReference>
<proteinExistence type="inferred from homology"/>
<dbReference type="Pfam" id="PF17766">
    <property type="entry name" value="fn3_6"/>
    <property type="match status" value="1"/>
</dbReference>
<evidence type="ECO:0000256" key="5">
    <source>
        <dbReference type="ARBA" id="ARBA00022729"/>
    </source>
</evidence>
<dbReference type="InterPro" id="IPR036852">
    <property type="entry name" value="Peptidase_S8/S53_dom_sf"/>
</dbReference>
<dbReference type="PROSITE" id="PS51892">
    <property type="entry name" value="SUBTILASE"/>
    <property type="match status" value="1"/>
</dbReference>
<evidence type="ECO:0000256" key="4">
    <source>
        <dbReference type="ARBA" id="ARBA00022670"/>
    </source>
</evidence>
<feature type="active site" description="Charge relay system" evidence="9 10">
    <location>
        <position position="228"/>
    </location>
</feature>
<protein>
    <recommendedName>
        <fullName evidence="19">Peptidase S8/S53 domain-containing protein</fullName>
    </recommendedName>
</protein>
<dbReference type="PRINTS" id="PR00723">
    <property type="entry name" value="SUBTILISIN"/>
</dbReference>
<dbReference type="EMBL" id="AWUE01018180">
    <property type="protein sequence ID" value="OMO82000.1"/>
    <property type="molecule type" value="Genomic_DNA"/>
</dbReference>
<dbReference type="Gene3D" id="3.50.30.30">
    <property type="match status" value="1"/>
</dbReference>
<dbReference type="FunFam" id="3.50.30.30:FF:000005">
    <property type="entry name" value="subtilisin-like protease SBT1.5"/>
    <property type="match status" value="1"/>
</dbReference>
<dbReference type="InterPro" id="IPR010259">
    <property type="entry name" value="S8pro/Inhibitor_I9"/>
</dbReference>
<feature type="chain" id="PRO_5012367837" description="Peptidase S8/S53 domain-containing protein" evidence="12">
    <location>
        <begin position="23"/>
        <end position="804"/>
    </location>
</feature>
<reference evidence="18" key="1">
    <citation type="submission" date="2013-09" db="EMBL/GenBank/DDBJ databases">
        <title>Corchorus olitorius genome sequencing.</title>
        <authorList>
            <person name="Alam M."/>
            <person name="Haque M.S."/>
            <person name="Islam M.S."/>
            <person name="Emdad E.M."/>
            <person name="Islam M.M."/>
            <person name="Ahmed B."/>
            <person name="Halim A."/>
            <person name="Hossen Q.M.M."/>
            <person name="Hossain M.Z."/>
            <person name="Ahmed R."/>
            <person name="Khan M.M."/>
            <person name="Islam R."/>
            <person name="Rashid M.M."/>
            <person name="Khan S.A."/>
            <person name="Rahman M.S."/>
            <person name="Alam M."/>
            <person name="Yahiya A.S."/>
            <person name="Khan M.S."/>
            <person name="Azam M.S."/>
            <person name="Haque T."/>
            <person name="Lashkar M.Z.H."/>
            <person name="Akhand A.I."/>
            <person name="Morshed G."/>
            <person name="Roy S."/>
            <person name="Uddin K.S."/>
            <person name="Rabeya T."/>
            <person name="Hossain A.S."/>
            <person name="Chowdhury A."/>
            <person name="Snigdha A.R."/>
            <person name="Mortoza M.S."/>
            <person name="Matin S.A."/>
            <person name="Hoque S.M.E."/>
            <person name="Islam M.K."/>
            <person name="Roy D.K."/>
            <person name="Haider R."/>
            <person name="Moosa M.M."/>
            <person name="Elias S.M."/>
            <person name="Hasan A.M."/>
            <person name="Jahan S."/>
            <person name="Shafiuddin M."/>
            <person name="Mahmood N."/>
            <person name="Shommy N.S."/>
        </authorList>
    </citation>
    <scope>NUCLEOTIDE SEQUENCE [LARGE SCALE GENOMIC DNA]</scope>
    <source>
        <strain evidence="18">cv. O-4</strain>
    </source>
</reference>
<dbReference type="InterPro" id="IPR034197">
    <property type="entry name" value="Peptidases_S8_3"/>
</dbReference>
<evidence type="ECO:0000313" key="17">
    <source>
        <dbReference type="EMBL" id="OMO82000.1"/>
    </source>
</evidence>
<dbReference type="Proteomes" id="UP000187203">
    <property type="component" value="Unassembled WGS sequence"/>
</dbReference>
<feature type="domain" description="Peptidase S8/S53" evidence="13">
    <location>
        <begin position="147"/>
        <end position="600"/>
    </location>
</feature>
<evidence type="ECO:0000259" key="15">
    <source>
        <dbReference type="Pfam" id="PF05922"/>
    </source>
</evidence>
<accession>A0A1R3IHF6</accession>
<dbReference type="STRING" id="93759.A0A1R3IHF6"/>
<evidence type="ECO:0000256" key="12">
    <source>
        <dbReference type="SAM" id="SignalP"/>
    </source>
</evidence>
<dbReference type="Pfam" id="PF05922">
    <property type="entry name" value="Inhibitor_I9"/>
    <property type="match status" value="1"/>
</dbReference>
<evidence type="ECO:0000256" key="9">
    <source>
        <dbReference type="PIRSR" id="PIRSR615500-1"/>
    </source>
</evidence>
<sequence length="804" mass="85634">MMALPWSLVFTVFLCFTVVSSATLAPKTQTFIVRVDNWMKPPQFSTAEQWYSSMVESLSSTNILSSKNPTTSQTQIPKFILHIYKTVFYGFSAKLTPQQAQKLKQVPGILSVFPDRIHHIQTTRSPHFLGLDTAKSISGLCRRSDYGSNVIIGLLDSGIWPERHSFDDHDMGPVPSRWKGECVEGDQFPKTLCNKKLIGARYFTSGYQHAFGESKENDMKSARDDVGHGTHTASIAAGRAVNNASFIGFASGEASGIAQKARIAMYKVCGGSGCMASDILAGFDAAVADGVDVISMSLASDEVVPYDQDVAAIAAFSAMEKGVFVSASAGNSGSTSGTVANVAPWITSVGASTIDRTFAADLHLGDGRVFIGSSLYNGEPLDNNTYWPLIYGGNATARGYSYLPSYACFPDSLDPNLVRGKIVICDRGVISRVMKGVVVKKAGGIGTVVANVAPLGEGLIADAYMSPALAVTESARAQLLTYINSTPNANATIVFRGTQVGVKPAPVVASFSSRGPNPISIYVLKPDLIAPGANILAAYADDVSPTHLPEDPRRVEFNILSGTSMSCPHVSGIAALLKGAHPDWSPAMIRSALMTTAYTHDQDGNALLDEMDLKVGNTWAMGAGHVDPEKALDPGLVYNLTADDYINFLCASNLSLEQIKAITRRDVNCSQEAQNLHPWDLNYPAISVAFDPSLEPSFWEVDVTRTVTNVGNATSTYTVAITNPAGIITTVDPPTLMFKQLDEIKSYTVKIAADPSCVPPGTGQSEFGQLSWSDGKFQGPGGGDKPAAAPPAAQPAEVPKKSKK</sequence>
<keyword evidence="4 10" id="KW-0645">Protease</keyword>
<keyword evidence="3" id="KW-0964">Secreted</keyword>
<evidence type="ECO:0000256" key="7">
    <source>
        <dbReference type="ARBA" id="ARBA00022825"/>
    </source>
</evidence>
<dbReference type="OrthoDB" id="206201at2759"/>
<dbReference type="GO" id="GO:0006508">
    <property type="term" value="P:proteolysis"/>
    <property type="evidence" value="ECO:0007669"/>
    <property type="project" value="UniProtKB-KW"/>
</dbReference>
<keyword evidence="8" id="KW-0325">Glycoprotein</keyword>